<dbReference type="InterPro" id="IPR017900">
    <property type="entry name" value="4Fe4S_Fe_S_CS"/>
</dbReference>
<reference evidence="10" key="1">
    <citation type="journal article" date="2023" name="Mol. Phylogenet. Evol.">
        <title>Genome-scale phylogeny and comparative genomics of the fungal order Sordariales.</title>
        <authorList>
            <person name="Hensen N."/>
            <person name="Bonometti L."/>
            <person name="Westerberg I."/>
            <person name="Brannstrom I.O."/>
            <person name="Guillou S."/>
            <person name="Cros-Aarteil S."/>
            <person name="Calhoun S."/>
            <person name="Haridas S."/>
            <person name="Kuo A."/>
            <person name="Mondo S."/>
            <person name="Pangilinan J."/>
            <person name="Riley R."/>
            <person name="LaButti K."/>
            <person name="Andreopoulos B."/>
            <person name="Lipzen A."/>
            <person name="Chen C."/>
            <person name="Yan M."/>
            <person name="Daum C."/>
            <person name="Ng V."/>
            <person name="Clum A."/>
            <person name="Steindorff A."/>
            <person name="Ohm R.A."/>
            <person name="Martin F."/>
            <person name="Silar P."/>
            <person name="Natvig D.O."/>
            <person name="Lalanne C."/>
            <person name="Gautier V."/>
            <person name="Ament-Velasquez S.L."/>
            <person name="Kruys A."/>
            <person name="Hutchinson M.I."/>
            <person name="Powell A.J."/>
            <person name="Barry K."/>
            <person name="Miller A.N."/>
            <person name="Grigoriev I.V."/>
            <person name="Debuchy R."/>
            <person name="Gladieux P."/>
            <person name="Hiltunen Thoren M."/>
            <person name="Johannesson H."/>
        </authorList>
    </citation>
    <scope>NUCLEOTIDE SEQUENCE</scope>
    <source>
        <strain evidence="10">CBS 232.78</strain>
    </source>
</reference>
<dbReference type="GO" id="GO:0051539">
    <property type="term" value="F:4 iron, 4 sulfur cluster binding"/>
    <property type="evidence" value="ECO:0007669"/>
    <property type="project" value="UniProtKB-KW"/>
</dbReference>
<feature type="compositionally biased region" description="Pro residues" evidence="8">
    <location>
        <begin position="184"/>
        <end position="201"/>
    </location>
</feature>
<dbReference type="NCBIfam" id="NF004538">
    <property type="entry name" value="PRK05888.1-4"/>
    <property type="match status" value="1"/>
</dbReference>
<evidence type="ECO:0000313" key="10">
    <source>
        <dbReference type="EMBL" id="KAK3367826.1"/>
    </source>
</evidence>
<organism evidence="10 11">
    <name type="scientific">Podospora didyma</name>
    <dbReference type="NCBI Taxonomy" id="330526"/>
    <lineage>
        <taxon>Eukaryota</taxon>
        <taxon>Fungi</taxon>
        <taxon>Dikarya</taxon>
        <taxon>Ascomycota</taxon>
        <taxon>Pezizomycotina</taxon>
        <taxon>Sordariomycetes</taxon>
        <taxon>Sordariomycetidae</taxon>
        <taxon>Sordariales</taxon>
        <taxon>Podosporaceae</taxon>
        <taxon>Podospora</taxon>
    </lineage>
</organism>
<feature type="compositionally biased region" description="Basic and acidic residues" evidence="8">
    <location>
        <begin position="462"/>
        <end position="480"/>
    </location>
</feature>
<feature type="compositionally biased region" description="Low complexity" evidence="8">
    <location>
        <begin position="94"/>
        <end position="105"/>
    </location>
</feature>
<feature type="compositionally biased region" description="Polar residues" evidence="8">
    <location>
        <begin position="116"/>
        <end position="126"/>
    </location>
</feature>
<comment type="cofactor">
    <cofactor evidence="1">
        <name>[4Fe-4S] cluster</name>
        <dbReference type="ChEBI" id="CHEBI:49883"/>
    </cofactor>
</comment>
<protein>
    <submittedName>
        <fullName evidence="10">Oxidoreductase-like protein</fullName>
    </submittedName>
</protein>
<feature type="compositionally biased region" description="Basic and acidic residues" evidence="8">
    <location>
        <begin position="264"/>
        <end position="277"/>
    </location>
</feature>
<evidence type="ECO:0000256" key="1">
    <source>
        <dbReference type="ARBA" id="ARBA00001966"/>
    </source>
</evidence>
<evidence type="ECO:0000259" key="9">
    <source>
        <dbReference type="PROSITE" id="PS51379"/>
    </source>
</evidence>
<dbReference type="PROSITE" id="PS00198">
    <property type="entry name" value="4FE4S_FER_1"/>
    <property type="match status" value="2"/>
</dbReference>
<gene>
    <name evidence="10" type="ORF">B0H63DRAFT_504596</name>
</gene>
<dbReference type="HAMAP" id="MF_01351">
    <property type="entry name" value="NDH1_NuoI"/>
    <property type="match status" value="1"/>
</dbReference>
<dbReference type="SUPFAM" id="SSF54862">
    <property type="entry name" value="4Fe-4S ferredoxins"/>
    <property type="match status" value="1"/>
</dbReference>
<evidence type="ECO:0000256" key="6">
    <source>
        <dbReference type="ARBA" id="ARBA00023004"/>
    </source>
</evidence>
<dbReference type="GO" id="GO:0005739">
    <property type="term" value="C:mitochondrion"/>
    <property type="evidence" value="ECO:0007669"/>
    <property type="project" value="UniProtKB-ARBA"/>
</dbReference>
<sequence>MASAGRQVEARSLSAINSLAANPPQYPHHPQPRESLTLYISRVPGTRDIILSTIKPHKKNVTAADVANSLYYLHYDSAFHEQLAAPRRLDDVNPSRSSGESGRSPIARKPLPASAKVSSRPTSTSDGAALAASSPTAVDGQGAGRYAPDNATRDMPPGPPAAAAPVGGYRANPMFQPRQGSKSPEPPVLPPRPQNKPPPSPSARKPLGPRPTNAMETPDRTLPAPPGYTLYDRPASPTTYIGGRPPSYVAEPTRIVSPSYGMPEPDRSPLPDRRERSASASASFVPFALTIIRRDPTSGSQWNIGRISSFQTNIPTPDMAAPDLNPEDMGSLPRAYKIDIHLETSGYAKYRGMPTLASIEANHLTAGHSFTQSGRTNNAAAAPRSAAASPVVIEEGFSRQVMMAYTKSWTSNIKSKFRRRPASWGGGQGDAPPEDLVPPKSFHTRHGSSSTTGSTDSVAWAEGRDMPNIKGGDTDSREGGGDPLAVITQPGPGLRPKGFVFMSPWDGKCEFRTSNTGRSLKCRHILDKNAKLDPREVAQSLRDAQTLGRSRGDELASALFGAKPVSELRFNLPDGDAHKAATAGTKGGSRWDPHHLHGQFNKLLHLEPRSSDEEMDYDAPMDLSLGQENAGGGNRGRRAKMGKLIIHDEGLNMLDLSCDDDRLPKMLLSTSTAAARQLQLAAVSARTTSPSATAAAAAAILLRRNTSPSATAAAQQWAMTMITRRGYATPSGPPPKGFRLPPPKNWDEEVQKTSDKVGRYFLLTEMARGMYLLLEQFFRPPYTIYYPFEKGPISPRFRGEHALRRYPSGEERCIACKLCEAICPAQAITIEAEERADGSRRTTRYDIDMTKCIYCGFCQESCPVDAIVESPNAEYATETREELLYNKEKLLANGDKWEPELAAVIRADAPYR</sequence>
<name>A0AAE0N1W4_9PEZI</name>
<dbReference type="GO" id="GO:0003954">
    <property type="term" value="F:NADH dehydrogenase activity"/>
    <property type="evidence" value="ECO:0007669"/>
    <property type="project" value="TreeGrafter"/>
</dbReference>
<dbReference type="PANTHER" id="PTHR10849:SF20">
    <property type="entry name" value="NADH DEHYDROGENASE [UBIQUINONE] IRON-SULFUR PROTEIN 8, MITOCHONDRIAL"/>
    <property type="match status" value="1"/>
</dbReference>
<accession>A0AAE0N1W4</accession>
<proteinExistence type="inferred from homology"/>
<dbReference type="NCBIfam" id="NF004539">
    <property type="entry name" value="PRK05888.1-5"/>
    <property type="match status" value="1"/>
</dbReference>
<keyword evidence="11" id="KW-1185">Reference proteome</keyword>
<dbReference type="AlphaFoldDB" id="A0AAE0N1W4"/>
<keyword evidence="5" id="KW-1278">Translocase</keyword>
<evidence type="ECO:0000313" key="11">
    <source>
        <dbReference type="Proteomes" id="UP001285441"/>
    </source>
</evidence>
<dbReference type="PANTHER" id="PTHR10849">
    <property type="entry name" value="NADH DEHYDROGENASE UBIQUINONE IRON-SULFUR PROTEIN 8, MITOCHONDRIAL"/>
    <property type="match status" value="1"/>
</dbReference>
<keyword evidence="6" id="KW-0408">Iron</keyword>
<dbReference type="Gene3D" id="3.30.70.3270">
    <property type="match status" value="1"/>
</dbReference>
<dbReference type="InterPro" id="IPR017896">
    <property type="entry name" value="4Fe4S_Fe-S-bd"/>
</dbReference>
<dbReference type="FunFam" id="3.30.70.3270:FF:000001">
    <property type="entry name" value="NADH-quinone oxidoreductase subunit I 1"/>
    <property type="match status" value="1"/>
</dbReference>
<keyword evidence="7" id="KW-0411">Iron-sulfur</keyword>
<feature type="domain" description="4Fe-4S ferredoxin-type" evidence="9">
    <location>
        <begin position="843"/>
        <end position="872"/>
    </location>
</feature>
<dbReference type="InterPro" id="IPR010226">
    <property type="entry name" value="NADH_quinone_OxRdtase_chainI"/>
</dbReference>
<evidence type="ECO:0000256" key="5">
    <source>
        <dbReference type="ARBA" id="ARBA00022967"/>
    </source>
</evidence>
<dbReference type="EMBL" id="JAULSW010000011">
    <property type="protein sequence ID" value="KAK3367826.1"/>
    <property type="molecule type" value="Genomic_DNA"/>
</dbReference>
<reference evidence="10" key="2">
    <citation type="submission" date="2023-06" db="EMBL/GenBank/DDBJ databases">
        <authorList>
            <consortium name="Lawrence Berkeley National Laboratory"/>
            <person name="Haridas S."/>
            <person name="Hensen N."/>
            <person name="Bonometti L."/>
            <person name="Westerberg I."/>
            <person name="Brannstrom I.O."/>
            <person name="Guillou S."/>
            <person name="Cros-Aarteil S."/>
            <person name="Calhoun S."/>
            <person name="Kuo A."/>
            <person name="Mondo S."/>
            <person name="Pangilinan J."/>
            <person name="Riley R."/>
            <person name="LaButti K."/>
            <person name="Andreopoulos B."/>
            <person name="Lipzen A."/>
            <person name="Chen C."/>
            <person name="Yanf M."/>
            <person name="Daum C."/>
            <person name="Ng V."/>
            <person name="Clum A."/>
            <person name="Steindorff A."/>
            <person name="Ohm R."/>
            <person name="Martin F."/>
            <person name="Silar P."/>
            <person name="Natvig D."/>
            <person name="Lalanne C."/>
            <person name="Gautier V."/>
            <person name="Ament-velasquez S.L."/>
            <person name="Kruys A."/>
            <person name="Hutchinson M.I."/>
            <person name="Powell A.J."/>
            <person name="Barry K."/>
            <person name="Miller A.N."/>
            <person name="Grigoriev I.V."/>
            <person name="Debuchy R."/>
            <person name="Gladieux P."/>
            <person name="Thoren M.H."/>
            <person name="Johannesson H."/>
        </authorList>
    </citation>
    <scope>NUCLEOTIDE SEQUENCE</scope>
    <source>
        <strain evidence="10">CBS 232.78</strain>
    </source>
</reference>
<dbReference type="GO" id="GO:0006120">
    <property type="term" value="P:mitochondrial electron transport, NADH to ubiquinone"/>
    <property type="evidence" value="ECO:0007669"/>
    <property type="project" value="TreeGrafter"/>
</dbReference>
<evidence type="ECO:0000256" key="4">
    <source>
        <dbReference type="ARBA" id="ARBA00022723"/>
    </source>
</evidence>
<keyword evidence="3" id="KW-0004">4Fe-4S</keyword>
<dbReference type="Pfam" id="PF12838">
    <property type="entry name" value="Fer4_7"/>
    <property type="match status" value="1"/>
</dbReference>
<dbReference type="NCBIfam" id="TIGR01971">
    <property type="entry name" value="NuoI"/>
    <property type="match status" value="1"/>
</dbReference>
<comment type="caution">
    <text evidence="10">The sequence shown here is derived from an EMBL/GenBank/DDBJ whole genome shotgun (WGS) entry which is preliminary data.</text>
</comment>
<evidence type="ECO:0000256" key="7">
    <source>
        <dbReference type="ARBA" id="ARBA00023014"/>
    </source>
</evidence>
<evidence type="ECO:0000256" key="2">
    <source>
        <dbReference type="ARBA" id="ARBA00010277"/>
    </source>
</evidence>
<dbReference type="GO" id="GO:0046872">
    <property type="term" value="F:metal ion binding"/>
    <property type="evidence" value="ECO:0007669"/>
    <property type="project" value="UniProtKB-KW"/>
</dbReference>
<feature type="domain" description="4Fe-4S ferredoxin-type" evidence="9">
    <location>
        <begin position="804"/>
        <end position="833"/>
    </location>
</feature>
<keyword evidence="4" id="KW-0479">Metal-binding</keyword>
<comment type="similarity">
    <text evidence="2">Belongs to the complex I 23 kDa subunit family.</text>
</comment>
<dbReference type="GO" id="GO:0016020">
    <property type="term" value="C:membrane"/>
    <property type="evidence" value="ECO:0007669"/>
    <property type="project" value="InterPro"/>
</dbReference>
<dbReference type="Proteomes" id="UP001285441">
    <property type="component" value="Unassembled WGS sequence"/>
</dbReference>
<feature type="compositionally biased region" description="Low complexity" evidence="8">
    <location>
        <begin position="447"/>
        <end position="457"/>
    </location>
</feature>
<feature type="region of interest" description="Disordered" evidence="8">
    <location>
        <begin position="86"/>
        <end position="280"/>
    </location>
</feature>
<evidence type="ECO:0000256" key="3">
    <source>
        <dbReference type="ARBA" id="ARBA00022485"/>
    </source>
</evidence>
<evidence type="ECO:0000256" key="8">
    <source>
        <dbReference type="SAM" id="MobiDB-lite"/>
    </source>
</evidence>
<feature type="region of interest" description="Disordered" evidence="8">
    <location>
        <begin position="419"/>
        <end position="492"/>
    </location>
</feature>
<dbReference type="PROSITE" id="PS51379">
    <property type="entry name" value="4FE4S_FER_2"/>
    <property type="match status" value="2"/>
</dbReference>
<dbReference type="GO" id="GO:0032981">
    <property type="term" value="P:mitochondrial respiratory chain complex I assembly"/>
    <property type="evidence" value="ECO:0007669"/>
    <property type="project" value="TreeGrafter"/>
</dbReference>